<feature type="chain" id="PRO_5017190775" evidence="1">
    <location>
        <begin position="22"/>
        <end position="263"/>
    </location>
</feature>
<dbReference type="InterPro" id="IPR016980">
    <property type="entry name" value="S-AdoMet-dep_MeTrfase_Alr7345"/>
</dbReference>
<feature type="signal peptide" evidence="1">
    <location>
        <begin position="1"/>
        <end position="21"/>
    </location>
</feature>
<comment type="caution">
    <text evidence="2">The sequence shown here is derived from an EMBL/GenBank/DDBJ whole genome shotgun (WGS) entry which is preliminary data.</text>
</comment>
<dbReference type="GO" id="GO:0032259">
    <property type="term" value="P:methylation"/>
    <property type="evidence" value="ECO:0007669"/>
    <property type="project" value="UniProtKB-KW"/>
</dbReference>
<organism evidence="2 3">
    <name type="scientific">Aurantiacibacter xanthus</name>
    <dbReference type="NCBI Taxonomy" id="1784712"/>
    <lineage>
        <taxon>Bacteria</taxon>
        <taxon>Pseudomonadati</taxon>
        <taxon>Pseudomonadota</taxon>
        <taxon>Alphaproteobacteria</taxon>
        <taxon>Sphingomonadales</taxon>
        <taxon>Erythrobacteraceae</taxon>
        <taxon>Aurantiacibacter</taxon>
    </lineage>
</organism>
<keyword evidence="2" id="KW-0808">Transferase</keyword>
<reference evidence="2 3" key="1">
    <citation type="submission" date="2018-08" db="EMBL/GenBank/DDBJ databases">
        <title>Erythrobacter zhengii sp.nov., a bacterium isolated from deep-sea sediment.</title>
        <authorList>
            <person name="Fang C."/>
            <person name="Wu Y.-H."/>
            <person name="Sun C."/>
            <person name="Wang H."/>
            <person name="Cheng H."/>
            <person name="Meng F.-X."/>
            <person name="Wang C.-S."/>
            <person name="Xu X.-W."/>
        </authorList>
    </citation>
    <scope>NUCLEOTIDE SEQUENCE [LARGE SCALE GENOMIC DNA]</scope>
    <source>
        <strain evidence="2 3">CCTCC AB 2015396</strain>
    </source>
</reference>
<keyword evidence="3" id="KW-1185">Reference proteome</keyword>
<keyword evidence="1" id="KW-0732">Signal</keyword>
<accession>A0A3A1P530</accession>
<proteinExistence type="predicted"/>
<evidence type="ECO:0000256" key="1">
    <source>
        <dbReference type="SAM" id="SignalP"/>
    </source>
</evidence>
<dbReference type="InterPro" id="IPR029063">
    <property type="entry name" value="SAM-dependent_MTases_sf"/>
</dbReference>
<dbReference type="PROSITE" id="PS51257">
    <property type="entry name" value="PROKAR_LIPOPROTEIN"/>
    <property type="match status" value="1"/>
</dbReference>
<evidence type="ECO:0000313" key="2">
    <source>
        <dbReference type="EMBL" id="RIV88460.1"/>
    </source>
</evidence>
<gene>
    <name evidence="2" type="ORF">D2V17_07580</name>
</gene>
<sequence length="263" mass="28324">MRRLLFAALAATALASCGSGTDEPAATETQDPARQYMQAITDISRSDDQQYDAKRKPGELLAFAQVKKGDVVGDYIMGGGYVTRLLATAVGADGKVYAFQPTEFISFRPEYAEEQDAAIAPYTNDQGEPVRVFPVRGPIAEPGWPEPLDTIITVMNLHDLFIPEMPEGTAQKAIANLYASLKPGGTLVVVDHVANAGGGLDAAGKLHRMDPELAKKALTDAGFVLEEESDLYAQPGDPHEANVFDDAIRGSTDQFAWRLRKPA</sequence>
<protein>
    <submittedName>
        <fullName evidence="2">Methyltransferase</fullName>
    </submittedName>
</protein>
<dbReference type="RefSeq" id="WP_119592470.1">
    <property type="nucleotide sequence ID" value="NZ_QXFM01000069.1"/>
</dbReference>
<dbReference type="EMBL" id="QXFM01000069">
    <property type="protein sequence ID" value="RIV88460.1"/>
    <property type="molecule type" value="Genomic_DNA"/>
</dbReference>
<dbReference type="GO" id="GO:0008168">
    <property type="term" value="F:methyltransferase activity"/>
    <property type="evidence" value="ECO:0007669"/>
    <property type="project" value="UniProtKB-KW"/>
</dbReference>
<dbReference type="OrthoDB" id="9342567at2"/>
<evidence type="ECO:0000313" key="3">
    <source>
        <dbReference type="Proteomes" id="UP000265366"/>
    </source>
</evidence>
<dbReference type="PIRSF" id="PIRSF031679">
    <property type="entry name" value="Mtase_Alr7345_prd"/>
    <property type="match status" value="1"/>
</dbReference>
<dbReference type="SUPFAM" id="SSF53335">
    <property type="entry name" value="S-adenosyl-L-methionine-dependent methyltransferases"/>
    <property type="match status" value="1"/>
</dbReference>
<dbReference type="Proteomes" id="UP000265366">
    <property type="component" value="Unassembled WGS sequence"/>
</dbReference>
<dbReference type="Gene3D" id="3.40.50.150">
    <property type="entry name" value="Vaccinia Virus protein VP39"/>
    <property type="match status" value="1"/>
</dbReference>
<keyword evidence="2" id="KW-0489">Methyltransferase</keyword>
<dbReference type="AlphaFoldDB" id="A0A3A1P530"/>
<name>A0A3A1P530_9SPHN</name>